<keyword evidence="3 6" id="KW-0812">Transmembrane</keyword>
<dbReference type="GO" id="GO:0016020">
    <property type="term" value="C:membrane"/>
    <property type="evidence" value="ECO:0007669"/>
    <property type="project" value="UniProtKB-SubCell"/>
</dbReference>
<organism evidence="7 8">
    <name type="scientific">Vitis rotundifolia</name>
    <name type="common">Muscadine grape</name>
    <dbReference type="NCBI Taxonomy" id="103349"/>
    <lineage>
        <taxon>Eukaryota</taxon>
        <taxon>Viridiplantae</taxon>
        <taxon>Streptophyta</taxon>
        <taxon>Embryophyta</taxon>
        <taxon>Tracheophyta</taxon>
        <taxon>Spermatophyta</taxon>
        <taxon>Magnoliopsida</taxon>
        <taxon>eudicotyledons</taxon>
        <taxon>Gunneridae</taxon>
        <taxon>Pentapetalae</taxon>
        <taxon>rosids</taxon>
        <taxon>Vitales</taxon>
        <taxon>Vitaceae</taxon>
        <taxon>Viteae</taxon>
        <taxon>Vitis</taxon>
    </lineage>
</organism>
<dbReference type="Pfam" id="PF00854">
    <property type="entry name" value="PTR2"/>
    <property type="match status" value="2"/>
</dbReference>
<keyword evidence="8" id="KW-1185">Reference proteome</keyword>
<evidence type="ECO:0000256" key="6">
    <source>
        <dbReference type="SAM" id="Phobius"/>
    </source>
</evidence>
<dbReference type="SUPFAM" id="SSF103473">
    <property type="entry name" value="MFS general substrate transporter"/>
    <property type="match status" value="2"/>
</dbReference>
<evidence type="ECO:0000256" key="2">
    <source>
        <dbReference type="ARBA" id="ARBA00005982"/>
    </source>
</evidence>
<feature type="transmembrane region" description="Helical" evidence="6">
    <location>
        <begin position="34"/>
        <end position="57"/>
    </location>
</feature>
<feature type="transmembrane region" description="Helical" evidence="6">
    <location>
        <begin position="433"/>
        <end position="460"/>
    </location>
</feature>
<accession>A0AA39DZ95</accession>
<evidence type="ECO:0000256" key="5">
    <source>
        <dbReference type="ARBA" id="ARBA00023136"/>
    </source>
</evidence>
<protein>
    <recommendedName>
        <fullName evidence="9">Protein NRT1/ PTR FAMILY 1.2-like</fullName>
    </recommendedName>
</protein>
<feature type="transmembrane region" description="Helical" evidence="6">
    <location>
        <begin position="480"/>
        <end position="504"/>
    </location>
</feature>
<dbReference type="InterPro" id="IPR036259">
    <property type="entry name" value="MFS_trans_sf"/>
</dbReference>
<sequence length="530" mass="58011">MPFIMVNQSFEKVAGFGIMPNMIFYLMNGYHMEAAAGSTILFTWSAFSKSLAVFGALLSDFYLGRFRVIAFGSFSSLLGITLLWLTAMIPWLKPPPCDQLNDNCNSATPAQLAVLFTSRGLISVGAGCIRPCSIAFGADQLDNKENPDNDNMIALTFIAYIQDHLGWKFGFGVPVILMVFSALMFVLGSSLYIRVKPGKNLLTGFVQVLVVAFKNRCLTLPTDSVGYYNHSSDPKFLAPTSELRCLNKACIIRDPNRDLNSHGSTSNPWSLCSVEQVESLKSPQSHSPMQTSFSTLQANTMDRHITPNFEIPAGTFSVFTIITLTTWLPVYDCLLVPILARYTGQLRGLSPKVRMGIGLVLSCMAMAVAAATEMIRRRIATKQGLEDQPAATVNMSALWLLPQYALLGLAEAFNGIGQNEFYYSQFPKSMSSLAGALFTLGLALSGLAGSLLVNVVNSVTTKGGKESWLSSNLNKGHLDYYYGLIAVLGMINFIYFLVCCRLYGPCEDEKTKLSGEVEDEQFLYSALPSS</sequence>
<comment type="subcellular location">
    <subcellularLocation>
        <location evidence="1">Membrane</location>
        <topology evidence="1">Multi-pass membrane protein</topology>
    </subcellularLocation>
</comment>
<evidence type="ECO:0000256" key="4">
    <source>
        <dbReference type="ARBA" id="ARBA00022989"/>
    </source>
</evidence>
<proteinExistence type="inferred from homology"/>
<feature type="transmembrane region" description="Helical" evidence="6">
    <location>
        <begin position="351"/>
        <end position="372"/>
    </location>
</feature>
<feature type="transmembrane region" description="Helical" evidence="6">
    <location>
        <begin position="311"/>
        <end position="331"/>
    </location>
</feature>
<dbReference type="CDD" id="cd17416">
    <property type="entry name" value="MFS_NPF1_2"/>
    <property type="match status" value="1"/>
</dbReference>
<dbReference type="GO" id="GO:0022857">
    <property type="term" value="F:transmembrane transporter activity"/>
    <property type="evidence" value="ECO:0007669"/>
    <property type="project" value="InterPro"/>
</dbReference>
<feature type="transmembrane region" description="Helical" evidence="6">
    <location>
        <begin position="171"/>
        <end position="193"/>
    </location>
</feature>
<comment type="similarity">
    <text evidence="2">Belongs to the major facilitator superfamily. Proton-dependent oligopeptide transporter (POT/PTR) (TC 2.A.17) family.</text>
</comment>
<keyword evidence="5 6" id="KW-0472">Membrane</keyword>
<name>A0AA39DZ95_VITRO</name>
<dbReference type="AlphaFoldDB" id="A0AA39DZ95"/>
<evidence type="ECO:0008006" key="9">
    <source>
        <dbReference type="Google" id="ProtNLM"/>
    </source>
</evidence>
<keyword evidence="4 6" id="KW-1133">Transmembrane helix</keyword>
<evidence type="ECO:0000256" key="3">
    <source>
        <dbReference type="ARBA" id="ARBA00022692"/>
    </source>
</evidence>
<evidence type="ECO:0000313" key="8">
    <source>
        <dbReference type="Proteomes" id="UP001168098"/>
    </source>
</evidence>
<gene>
    <name evidence="7" type="ORF">PVL29_004185</name>
</gene>
<dbReference type="EMBL" id="JARBHA010000004">
    <property type="protein sequence ID" value="KAJ9702323.1"/>
    <property type="molecule type" value="Genomic_DNA"/>
</dbReference>
<feature type="transmembrane region" description="Helical" evidence="6">
    <location>
        <begin position="69"/>
        <end position="92"/>
    </location>
</feature>
<evidence type="ECO:0000313" key="7">
    <source>
        <dbReference type="EMBL" id="KAJ9702323.1"/>
    </source>
</evidence>
<dbReference type="Gene3D" id="1.20.1250.20">
    <property type="entry name" value="MFS general substrate transporter like domains"/>
    <property type="match status" value="1"/>
</dbReference>
<dbReference type="InterPro" id="IPR000109">
    <property type="entry name" value="POT_fam"/>
</dbReference>
<dbReference type="Proteomes" id="UP001168098">
    <property type="component" value="Unassembled WGS sequence"/>
</dbReference>
<comment type="caution">
    <text evidence="7">The sequence shown here is derived from an EMBL/GenBank/DDBJ whole genome shotgun (WGS) entry which is preliminary data.</text>
</comment>
<reference evidence="7 8" key="1">
    <citation type="journal article" date="2023" name="BMC Biotechnol.">
        <title>Vitis rotundifolia cv Carlos genome sequencing.</title>
        <authorList>
            <person name="Huff M."/>
            <person name="Hulse-Kemp A."/>
            <person name="Scheffler B."/>
            <person name="Youngblood R."/>
            <person name="Simpson S."/>
            <person name="Babiker E."/>
            <person name="Staton M."/>
        </authorList>
    </citation>
    <scope>NUCLEOTIDE SEQUENCE [LARGE SCALE GENOMIC DNA]</scope>
    <source>
        <tissue evidence="7">Leaf</tissue>
    </source>
</reference>
<evidence type="ECO:0000256" key="1">
    <source>
        <dbReference type="ARBA" id="ARBA00004141"/>
    </source>
</evidence>
<dbReference type="PANTHER" id="PTHR11654">
    <property type="entry name" value="OLIGOPEPTIDE TRANSPORTER-RELATED"/>
    <property type="match status" value="1"/>
</dbReference>